<feature type="region of interest" description="Disordered" evidence="1">
    <location>
        <begin position="221"/>
        <end position="253"/>
    </location>
</feature>
<organism evidence="2 3">
    <name type="scientific">Tritrichomonas musculus</name>
    <dbReference type="NCBI Taxonomy" id="1915356"/>
    <lineage>
        <taxon>Eukaryota</taxon>
        <taxon>Metamonada</taxon>
        <taxon>Parabasalia</taxon>
        <taxon>Tritrichomonadida</taxon>
        <taxon>Tritrichomonadidae</taxon>
        <taxon>Tritrichomonas</taxon>
    </lineage>
</organism>
<feature type="compositionally biased region" description="Basic residues" evidence="1">
    <location>
        <begin position="363"/>
        <end position="374"/>
    </location>
</feature>
<dbReference type="EMBL" id="JAPFFF010000038">
    <property type="protein sequence ID" value="KAK8842520.1"/>
    <property type="molecule type" value="Genomic_DNA"/>
</dbReference>
<name>A0ABR2H8H8_9EUKA</name>
<dbReference type="Proteomes" id="UP001470230">
    <property type="component" value="Unassembled WGS sequence"/>
</dbReference>
<feature type="compositionally biased region" description="Basic and acidic residues" evidence="1">
    <location>
        <begin position="241"/>
        <end position="253"/>
    </location>
</feature>
<evidence type="ECO:0000313" key="3">
    <source>
        <dbReference type="Proteomes" id="UP001470230"/>
    </source>
</evidence>
<feature type="compositionally biased region" description="Basic residues" evidence="1">
    <location>
        <begin position="55"/>
        <end position="67"/>
    </location>
</feature>
<evidence type="ECO:0000256" key="1">
    <source>
        <dbReference type="SAM" id="MobiDB-lite"/>
    </source>
</evidence>
<protein>
    <submittedName>
        <fullName evidence="2">Uncharacterized protein</fullName>
    </submittedName>
</protein>
<gene>
    <name evidence="2" type="ORF">M9Y10_026112</name>
</gene>
<feature type="compositionally biased region" description="Basic and acidic residues" evidence="1">
    <location>
        <begin position="1"/>
        <end position="10"/>
    </location>
</feature>
<evidence type="ECO:0000313" key="2">
    <source>
        <dbReference type="EMBL" id="KAK8842520.1"/>
    </source>
</evidence>
<reference evidence="2 3" key="1">
    <citation type="submission" date="2024-04" db="EMBL/GenBank/DDBJ databases">
        <title>Tritrichomonas musculus Genome.</title>
        <authorList>
            <person name="Alves-Ferreira E."/>
            <person name="Grigg M."/>
            <person name="Lorenzi H."/>
            <person name="Galac M."/>
        </authorList>
    </citation>
    <scope>NUCLEOTIDE SEQUENCE [LARGE SCALE GENOMIC DNA]</scope>
    <source>
        <strain evidence="2 3">EAF2021</strain>
    </source>
</reference>
<keyword evidence="3" id="KW-1185">Reference proteome</keyword>
<comment type="caution">
    <text evidence="2">The sequence shown here is derived from an EMBL/GenBank/DDBJ whole genome shotgun (WGS) entry which is preliminary data.</text>
</comment>
<feature type="region of interest" description="Disordered" evidence="1">
    <location>
        <begin position="354"/>
        <end position="374"/>
    </location>
</feature>
<sequence>MDDVGHEKDNVQIPEPLKANISFGIPEDQQSEPSYQKENDSFDDAENNQSPKNQKNGKRKSKKSKHKSTYDQEVFKAPQYLPKWGQLELIDAEPIKLTVTLKDIGLEGLDSYQTKSKPKVRQPSPPKVIIEETKKIKTKSEQEIIDKELYEQMRMKKVQEAWIERKKQQKKINTYDPEIFTNPEYGPEIPPKFEDAPPIKLTVKLKDIGLKGLDSFKTKKKQKKVEIKQEIKPPRSPPKKSISEAENNKLNEEMRMKKVQEAWKERKEIEKKFNTYSPLKFRLSYYAPKQKIKLKEAPPVKLTVSLKDIGLEGLDSYPIINTAPSTPKAKHCRTKRTNDYDDDEKEVSFAIKQPSETPQHSNVRTKRKMNYSFN</sequence>
<feature type="compositionally biased region" description="Basic and acidic residues" evidence="1">
    <location>
        <begin position="224"/>
        <end position="233"/>
    </location>
</feature>
<feature type="region of interest" description="Disordered" evidence="1">
    <location>
        <begin position="174"/>
        <end position="193"/>
    </location>
</feature>
<accession>A0ABR2H8H8</accession>
<proteinExistence type="predicted"/>
<feature type="region of interest" description="Disordered" evidence="1">
    <location>
        <begin position="1"/>
        <end position="72"/>
    </location>
</feature>